<dbReference type="PROSITE" id="PS50297">
    <property type="entry name" value="ANK_REP_REGION"/>
    <property type="match status" value="1"/>
</dbReference>
<evidence type="ECO:0000313" key="2">
    <source>
        <dbReference type="EMBL" id="VDD92343.1"/>
    </source>
</evidence>
<gene>
    <name evidence="2" type="ORF">EVEC_LOCUS7094</name>
</gene>
<organism evidence="4">
    <name type="scientific">Enterobius vermicularis</name>
    <name type="common">Human pinworm</name>
    <dbReference type="NCBI Taxonomy" id="51028"/>
    <lineage>
        <taxon>Eukaryota</taxon>
        <taxon>Metazoa</taxon>
        <taxon>Ecdysozoa</taxon>
        <taxon>Nematoda</taxon>
        <taxon>Chromadorea</taxon>
        <taxon>Rhabditida</taxon>
        <taxon>Spirurina</taxon>
        <taxon>Oxyuridomorpha</taxon>
        <taxon>Oxyuroidea</taxon>
        <taxon>Oxyuridae</taxon>
        <taxon>Enterobius</taxon>
    </lineage>
</organism>
<dbReference type="Proteomes" id="UP000274131">
    <property type="component" value="Unassembled WGS sequence"/>
</dbReference>
<evidence type="ECO:0000313" key="3">
    <source>
        <dbReference type="Proteomes" id="UP000274131"/>
    </source>
</evidence>
<reference evidence="2 3" key="2">
    <citation type="submission" date="2018-10" db="EMBL/GenBank/DDBJ databases">
        <authorList>
            <consortium name="Pathogen Informatics"/>
        </authorList>
    </citation>
    <scope>NUCLEOTIDE SEQUENCE [LARGE SCALE GENOMIC DNA]</scope>
</reference>
<dbReference type="OrthoDB" id="5815001at2759"/>
<dbReference type="Pfam" id="PF12796">
    <property type="entry name" value="Ank_2"/>
    <property type="match status" value="1"/>
</dbReference>
<accession>A0A0N4VAS5</accession>
<feature type="repeat" description="ANK" evidence="1">
    <location>
        <begin position="39"/>
        <end position="71"/>
    </location>
</feature>
<reference evidence="4" key="1">
    <citation type="submission" date="2017-02" db="UniProtKB">
        <authorList>
            <consortium name="WormBaseParasite"/>
        </authorList>
    </citation>
    <scope>IDENTIFICATION</scope>
</reference>
<keyword evidence="3" id="KW-1185">Reference proteome</keyword>
<name>A0A0N4VAS5_ENTVE</name>
<dbReference type="InterPro" id="IPR002110">
    <property type="entry name" value="Ankyrin_rpt"/>
</dbReference>
<dbReference type="SUPFAM" id="SSF48403">
    <property type="entry name" value="Ankyrin repeat"/>
    <property type="match status" value="1"/>
</dbReference>
<dbReference type="WBParaSite" id="EVEC_0000759201-mRNA-1">
    <property type="protein sequence ID" value="EVEC_0000759201-mRNA-1"/>
    <property type="gene ID" value="EVEC_0000759201"/>
</dbReference>
<dbReference type="EMBL" id="UXUI01008769">
    <property type="protein sequence ID" value="VDD92343.1"/>
    <property type="molecule type" value="Genomic_DNA"/>
</dbReference>
<keyword evidence="1" id="KW-0040">ANK repeat</keyword>
<protein>
    <submittedName>
        <fullName evidence="4">ANK_REP_REGION domain-containing protein</fullName>
    </submittedName>
</protein>
<dbReference type="InterPro" id="IPR036770">
    <property type="entry name" value="Ankyrin_rpt-contain_sf"/>
</dbReference>
<evidence type="ECO:0000313" key="4">
    <source>
        <dbReference type="WBParaSite" id="EVEC_0000759201-mRNA-1"/>
    </source>
</evidence>
<sequence length="76" mass="8676">MEYCYGKRITEYAENGDLESIRKLLDAHPKFNKGKIREAMKTALLAASRKGHLSIVKMLVDYGTNVLAMDELRVIF</sequence>
<proteinExistence type="predicted"/>
<evidence type="ECO:0000256" key="1">
    <source>
        <dbReference type="PROSITE-ProRule" id="PRU00023"/>
    </source>
</evidence>
<dbReference type="AlphaFoldDB" id="A0A0N4VAS5"/>
<dbReference type="PROSITE" id="PS50088">
    <property type="entry name" value="ANK_REPEAT"/>
    <property type="match status" value="1"/>
</dbReference>
<dbReference type="Gene3D" id="1.25.40.20">
    <property type="entry name" value="Ankyrin repeat-containing domain"/>
    <property type="match status" value="1"/>
</dbReference>